<dbReference type="AlphaFoldDB" id="A0A449I7F3"/>
<dbReference type="EMBL" id="CAACYH010000007">
    <property type="protein sequence ID" value="VFB15338.1"/>
    <property type="molecule type" value="Genomic_DNA"/>
</dbReference>
<evidence type="ECO:0000313" key="1">
    <source>
        <dbReference type="EMBL" id="VFB15338.1"/>
    </source>
</evidence>
<dbReference type="Proteomes" id="UP000396835">
    <property type="component" value="Unassembled WGS sequence"/>
</dbReference>
<protein>
    <submittedName>
        <fullName evidence="1">Uncharacterized protein</fullName>
    </submittedName>
</protein>
<evidence type="ECO:0000313" key="2">
    <source>
        <dbReference type="Proteomes" id="UP000396835"/>
    </source>
</evidence>
<organism evidence="1 2">
    <name type="scientific">Prevotella heparinolytica</name>
    <dbReference type="NCBI Taxonomy" id="28113"/>
    <lineage>
        <taxon>Bacteria</taxon>
        <taxon>Pseudomonadati</taxon>
        <taxon>Bacteroidota</taxon>
        <taxon>Bacteroidia</taxon>
        <taxon>Bacteroidales</taxon>
        <taxon>Bacteroidaceae</taxon>
        <taxon>Bacteroides</taxon>
    </lineage>
</organism>
<name>A0A449I7F3_9BACE</name>
<accession>A0A449I7F3</accession>
<sequence length="53" mass="6303">MQYGFKIQVSGEVIALFLIRTQVNRAFLLENYYLCSKNRQEHEQNTRLKKVLA</sequence>
<gene>
    <name evidence="1" type="ORF">NCTC7812_02926</name>
</gene>
<proteinExistence type="predicted"/>
<reference evidence="1 2" key="1">
    <citation type="submission" date="2019-02" db="EMBL/GenBank/DDBJ databases">
        <authorList>
            <consortium name="Pathogen Informatics"/>
        </authorList>
    </citation>
    <scope>NUCLEOTIDE SEQUENCE [LARGE SCALE GENOMIC DNA]</scope>
    <source>
        <strain evidence="1 2">3012STDY7078512</strain>
    </source>
</reference>